<dbReference type="HAMAP" id="MF_00834">
    <property type="entry name" value="BioA"/>
    <property type="match status" value="1"/>
</dbReference>
<dbReference type="InterPro" id="IPR005814">
    <property type="entry name" value="Aminotrans_3"/>
</dbReference>
<keyword evidence="12" id="KW-1185">Reference proteome</keyword>
<dbReference type="GO" id="GO:0005737">
    <property type="term" value="C:cytoplasm"/>
    <property type="evidence" value="ECO:0007669"/>
    <property type="project" value="UniProtKB-SubCell"/>
</dbReference>
<dbReference type="EC" id="2.6.1.62" evidence="10"/>
<dbReference type="CDD" id="cd00610">
    <property type="entry name" value="OAT_like"/>
    <property type="match status" value="1"/>
</dbReference>
<dbReference type="NCBIfam" id="TIGR00508">
    <property type="entry name" value="bioA"/>
    <property type="match status" value="1"/>
</dbReference>
<feature type="binding site" evidence="10">
    <location>
        <position position="319"/>
    </location>
    <ligand>
        <name>substrate</name>
    </ligand>
</feature>
<dbReference type="UniPathway" id="UPA00078">
    <property type="reaction ID" value="UER00160"/>
</dbReference>
<dbReference type="InterPro" id="IPR005815">
    <property type="entry name" value="BioA"/>
</dbReference>
<keyword evidence="7 10" id="KW-0663">Pyridoxal phosphate</keyword>
<feature type="binding site" evidence="10">
    <location>
        <position position="156"/>
    </location>
    <ligand>
        <name>substrate</name>
    </ligand>
</feature>
<sequence length="436" mass="46421">MLHPSASATDLLALDRAHVWHPYGPMPGTVTPYVVESASGVRLRLAEPVAGGRRELVDGMSSWWAAIHGYRHPVLDEAVRDQLGRMSHVMFGGLTHEPAVRLAATLVEITPEPLRHVFLADSGSVAVEVAMKMCLQYWQSTGRPAKRRLLTWRGGYHGDTFHPMSVCDPDGGMHHLWGGVLPGQLFAPEPPAGFDAPLDPAYAARFEELMARHADELAAVIVEPVVQGAGGMRFHSPAYLRMLRDLCDRYGVLLVFDEIATGFGRSGALFAADHAGVSPDVMCLGKALTGGYLTLAATLCTSEVADGISRGEVPVLAHGPTFMGNPLACAVANASLELLLGQDWSVEVKRIESGLAEGLAAAAGLPGVQDVRVQGAIGVVQLDHPVNVPAATEAAAREGVWLRPFRDLIYTMPPYVTEDEDVARITAAVTAAAVSG</sequence>
<dbReference type="Gene3D" id="3.90.1150.10">
    <property type="entry name" value="Aspartate Aminotransferase, domain 1"/>
    <property type="match status" value="1"/>
</dbReference>
<feature type="site" description="Participates in the substrate recognition with KAPA and in a stacking interaction with the adenine ring of SAM" evidence="10">
    <location>
        <position position="23"/>
    </location>
</feature>
<dbReference type="AlphaFoldDB" id="A0A372ZS14"/>
<comment type="subunit">
    <text evidence="10">Homodimer.</text>
</comment>
<evidence type="ECO:0000256" key="9">
    <source>
        <dbReference type="ARBA" id="ARBA00060970"/>
    </source>
</evidence>
<feature type="binding site" evidence="10">
    <location>
        <position position="403"/>
    </location>
    <ligand>
        <name>substrate</name>
    </ligand>
</feature>
<evidence type="ECO:0000256" key="1">
    <source>
        <dbReference type="ARBA" id="ARBA00001933"/>
    </source>
</evidence>
<reference evidence="11 12" key="1">
    <citation type="submission" date="2018-08" db="EMBL/GenBank/DDBJ databases">
        <title>Diversity &amp; Physiological Properties of Lignin-Decomposing Actinobacteria from Soil.</title>
        <authorList>
            <person name="Roh S.G."/>
            <person name="Kim S.B."/>
        </authorList>
    </citation>
    <scope>NUCLEOTIDE SEQUENCE [LARGE SCALE GENOMIC DNA]</scope>
    <source>
        <strain evidence="11 12">MMS17-GH009</strain>
    </source>
</reference>
<dbReference type="Proteomes" id="UP000263377">
    <property type="component" value="Unassembled WGS sequence"/>
</dbReference>
<organism evidence="11 12">
    <name type="scientific">Kitasatospora xanthocidica</name>
    <dbReference type="NCBI Taxonomy" id="83382"/>
    <lineage>
        <taxon>Bacteria</taxon>
        <taxon>Bacillati</taxon>
        <taxon>Actinomycetota</taxon>
        <taxon>Actinomycetes</taxon>
        <taxon>Kitasatosporales</taxon>
        <taxon>Streptomycetaceae</taxon>
        <taxon>Kitasatospora</taxon>
    </lineage>
</organism>
<comment type="caution">
    <text evidence="11">The sequence shown here is derived from an EMBL/GenBank/DDBJ whole genome shotgun (WGS) entry which is preliminary data.</text>
</comment>
<keyword evidence="6 10" id="KW-0093">Biotin biosynthesis</keyword>
<feature type="modified residue" description="N6-(pyridoxal phosphate)lysine" evidence="10">
    <location>
        <position position="286"/>
    </location>
</feature>
<dbReference type="RefSeq" id="WP_117486702.1">
    <property type="nucleotide sequence ID" value="NZ_QVIG01000001.1"/>
</dbReference>
<dbReference type="PROSITE" id="PS00600">
    <property type="entry name" value="AA_TRANSFER_CLASS_3"/>
    <property type="match status" value="1"/>
</dbReference>
<dbReference type="PANTHER" id="PTHR42684:SF17">
    <property type="entry name" value="ADENOSYLMETHIONINE-8-AMINO-7-OXONONANOATE AMINOTRANSFERASE"/>
    <property type="match status" value="1"/>
</dbReference>
<dbReference type="GO" id="GO:0030170">
    <property type="term" value="F:pyridoxal phosphate binding"/>
    <property type="evidence" value="ECO:0007669"/>
    <property type="project" value="UniProtKB-UniRule"/>
</dbReference>
<dbReference type="FunFam" id="3.40.640.10:FF:000041">
    <property type="entry name" value="Adenosylmethionine-8-amino-7-oxononanoate aminotransferase"/>
    <property type="match status" value="1"/>
</dbReference>
<accession>A0A372ZS14</accession>
<dbReference type="Pfam" id="PF00202">
    <property type="entry name" value="Aminotran_3"/>
    <property type="match status" value="1"/>
</dbReference>
<protein>
    <recommendedName>
        <fullName evidence="10">Adenosylmethionine-8-amino-7-oxononanoate aminotransferase</fullName>
        <ecNumber evidence="10">2.6.1.62</ecNumber>
    </recommendedName>
    <alternativeName>
        <fullName evidence="10">7,8-diamino-pelargonic acid aminotransferase</fullName>
        <shortName evidence="10">DAPA AT</shortName>
        <shortName evidence="10">DAPA aminotransferase</shortName>
    </alternativeName>
    <alternativeName>
        <fullName evidence="10">7,8-diaminononanoate synthase</fullName>
        <shortName evidence="10">DANS</shortName>
    </alternativeName>
    <alternativeName>
        <fullName evidence="10">Diaminopelargonic acid synthase</fullName>
    </alternativeName>
</protein>
<name>A0A372ZS14_9ACTN</name>
<evidence type="ECO:0000256" key="10">
    <source>
        <dbReference type="HAMAP-Rule" id="MF_00834"/>
    </source>
</evidence>
<evidence type="ECO:0000256" key="3">
    <source>
        <dbReference type="ARBA" id="ARBA00022576"/>
    </source>
</evidence>
<comment type="catalytic activity">
    <reaction evidence="8 10">
        <text>(8S)-8-amino-7-oxononanoate + S-adenosyl-L-methionine = S-adenosyl-4-methylsulfanyl-2-oxobutanoate + (7R,8S)-7,8-diammoniononanoate</text>
        <dbReference type="Rhea" id="RHEA:16861"/>
        <dbReference type="ChEBI" id="CHEBI:16490"/>
        <dbReference type="ChEBI" id="CHEBI:59789"/>
        <dbReference type="ChEBI" id="CHEBI:149468"/>
        <dbReference type="ChEBI" id="CHEBI:149469"/>
        <dbReference type="EC" id="2.6.1.62"/>
    </reaction>
</comment>
<keyword evidence="4 10" id="KW-0808">Transferase</keyword>
<evidence type="ECO:0000313" key="12">
    <source>
        <dbReference type="Proteomes" id="UP000263377"/>
    </source>
</evidence>
<comment type="cofactor">
    <cofactor evidence="1 10">
        <name>pyridoxal 5'-phosphate</name>
        <dbReference type="ChEBI" id="CHEBI:597326"/>
    </cofactor>
</comment>
<dbReference type="NCBIfam" id="NF004624">
    <property type="entry name" value="PRK05964.1"/>
    <property type="match status" value="1"/>
</dbReference>
<keyword evidence="10" id="KW-0963">Cytoplasm</keyword>
<dbReference type="InterPro" id="IPR015421">
    <property type="entry name" value="PyrdxlP-dep_Trfase_major"/>
</dbReference>
<feature type="binding site" evidence="10">
    <location>
        <position position="286"/>
    </location>
    <ligand>
        <name>substrate</name>
    </ligand>
</feature>
<dbReference type="EMBL" id="QVIG01000001">
    <property type="protein sequence ID" value="RGD58027.1"/>
    <property type="molecule type" value="Genomic_DNA"/>
</dbReference>
<evidence type="ECO:0000256" key="7">
    <source>
        <dbReference type="ARBA" id="ARBA00022898"/>
    </source>
</evidence>
<evidence type="ECO:0000256" key="4">
    <source>
        <dbReference type="ARBA" id="ARBA00022679"/>
    </source>
</evidence>
<dbReference type="GO" id="GO:0004015">
    <property type="term" value="F:adenosylmethionine-8-amino-7-oxononanoate transaminase activity"/>
    <property type="evidence" value="ECO:0007669"/>
    <property type="project" value="UniProtKB-UniRule"/>
</dbReference>
<evidence type="ECO:0000256" key="8">
    <source>
        <dbReference type="ARBA" id="ARBA00048449"/>
    </source>
</evidence>
<feature type="binding site" evidence="10">
    <location>
        <position position="63"/>
    </location>
    <ligand>
        <name>substrate</name>
    </ligand>
</feature>
<gene>
    <name evidence="10" type="primary">bioA</name>
    <name evidence="11" type="ORF">DR950_09705</name>
</gene>
<dbReference type="InterPro" id="IPR049704">
    <property type="entry name" value="Aminotrans_3_PPA_site"/>
</dbReference>
<keyword evidence="3 10" id="KW-0032">Aminotransferase</keyword>
<evidence type="ECO:0000313" key="11">
    <source>
        <dbReference type="EMBL" id="RGD58027.1"/>
    </source>
</evidence>
<dbReference type="GO" id="GO:0009102">
    <property type="term" value="P:biotin biosynthetic process"/>
    <property type="evidence" value="ECO:0007669"/>
    <property type="project" value="UniProtKB-UniRule"/>
</dbReference>
<dbReference type="InterPro" id="IPR015424">
    <property type="entry name" value="PyrdxlP-dep_Trfase"/>
</dbReference>
<feature type="binding site" evidence="10">
    <location>
        <begin position="123"/>
        <end position="124"/>
    </location>
    <ligand>
        <name>pyridoxal 5'-phosphate</name>
        <dbReference type="ChEBI" id="CHEBI:597326"/>
    </ligand>
</feature>
<keyword evidence="5 10" id="KW-0949">S-adenosyl-L-methionine</keyword>
<comment type="function">
    <text evidence="10">Catalyzes the transfer of the alpha-amino group from S-adenosyl-L-methionine (SAM) to 7-keto-8-aminopelargonic acid (KAPA) to form 7,8-diaminopelargonic acid (DAPA). It is the only aminotransferase known to utilize SAM as an amino donor.</text>
</comment>
<evidence type="ECO:0000256" key="6">
    <source>
        <dbReference type="ARBA" id="ARBA00022756"/>
    </source>
</evidence>
<proteinExistence type="inferred from homology"/>
<dbReference type="PANTHER" id="PTHR42684">
    <property type="entry name" value="ADENOSYLMETHIONINE-8-AMINO-7-OXONONANOATE AMINOTRANSFERASE"/>
    <property type="match status" value="1"/>
</dbReference>
<dbReference type="InterPro" id="IPR015422">
    <property type="entry name" value="PyrdxlP-dep_Trfase_small"/>
</dbReference>
<evidence type="ECO:0000256" key="2">
    <source>
        <dbReference type="ARBA" id="ARBA00005063"/>
    </source>
</evidence>
<comment type="pathway">
    <text evidence="2 10">Cofactor biosynthesis; biotin biosynthesis; 7,8-diaminononanoate from 8-amino-7-oxononanoate (SAM route): step 1/1.</text>
</comment>
<dbReference type="Gene3D" id="3.40.640.10">
    <property type="entry name" value="Type I PLP-dependent aspartate aminotransferase-like (Major domain)"/>
    <property type="match status" value="1"/>
</dbReference>
<feature type="binding site" evidence="10">
    <location>
        <position position="257"/>
    </location>
    <ligand>
        <name>pyridoxal 5'-phosphate</name>
        <dbReference type="ChEBI" id="CHEBI:597326"/>
    </ligand>
</feature>
<dbReference type="SUPFAM" id="SSF53383">
    <property type="entry name" value="PLP-dependent transferases"/>
    <property type="match status" value="1"/>
</dbReference>
<comment type="subcellular location">
    <subcellularLocation>
        <location evidence="10">Cytoplasm</location>
    </subcellularLocation>
</comment>
<evidence type="ECO:0000256" key="5">
    <source>
        <dbReference type="ARBA" id="ARBA00022691"/>
    </source>
</evidence>
<comment type="similarity">
    <text evidence="9 10">Belongs to the class-III pyridoxal-phosphate-dependent aminotransferase family. BioA subfamily.</text>
</comment>
<feature type="binding site" evidence="10">
    <location>
        <begin position="320"/>
        <end position="321"/>
    </location>
    <ligand>
        <name>pyridoxal 5'-phosphate</name>
        <dbReference type="ChEBI" id="CHEBI:597326"/>
    </ligand>
</feature>